<protein>
    <submittedName>
        <fullName evidence="3">HIT domain-containing protein</fullName>
    </submittedName>
</protein>
<gene>
    <name evidence="3" type="ORF">SAMN05216409_113130</name>
</gene>
<dbReference type="InterPro" id="IPR036265">
    <property type="entry name" value="HIT-like_sf"/>
</dbReference>
<dbReference type="PROSITE" id="PS51084">
    <property type="entry name" value="HIT_2"/>
    <property type="match status" value="1"/>
</dbReference>
<proteinExistence type="predicted"/>
<sequence>MSLISDRVALARTGANDKVICRMASDWAVMGDVQFLPGYCLLLPDPVVPSLNDLDAESRTTYLLEMTRIGNAVLEATGALRMNYEILGNSEPELHCHIFPAMHRNPNSIVKCLFGSMTGKPLPHTQKKFMEICRRKLLNFWLHKAEWLLYLAESNLLLADRYCRSGLGSR</sequence>
<comment type="caution">
    <text evidence="3">The sequence shown here is derived from an EMBL/GenBank/DDBJ whole genome shotgun (WGS) entry which is preliminary data.</text>
</comment>
<evidence type="ECO:0000259" key="2">
    <source>
        <dbReference type="PROSITE" id="PS51084"/>
    </source>
</evidence>
<evidence type="ECO:0000256" key="1">
    <source>
        <dbReference type="PROSITE-ProRule" id="PRU00464"/>
    </source>
</evidence>
<accession>A0A9X8MG23</accession>
<dbReference type="EMBL" id="FOEV01000013">
    <property type="protein sequence ID" value="SER18453.1"/>
    <property type="molecule type" value="Genomic_DNA"/>
</dbReference>
<reference evidence="3 4" key="1">
    <citation type="submission" date="2016-10" db="EMBL/GenBank/DDBJ databases">
        <authorList>
            <person name="Varghese N."/>
            <person name="Submissions S."/>
        </authorList>
    </citation>
    <scope>NUCLEOTIDE SEQUENCE [LARGE SCALE GENOMIC DNA]</scope>
    <source>
        <strain evidence="3 4">LMG 21974</strain>
    </source>
</reference>
<comment type="caution">
    <text evidence="1">Lacks conserved residue(s) required for the propagation of feature annotation.</text>
</comment>
<evidence type="ECO:0000313" key="3">
    <source>
        <dbReference type="EMBL" id="SER18453.1"/>
    </source>
</evidence>
<dbReference type="Gene3D" id="3.30.428.10">
    <property type="entry name" value="HIT-like"/>
    <property type="match status" value="1"/>
</dbReference>
<dbReference type="InterPro" id="IPR011146">
    <property type="entry name" value="HIT-like"/>
</dbReference>
<dbReference type="SUPFAM" id="SSF54197">
    <property type="entry name" value="HIT-like"/>
    <property type="match status" value="1"/>
</dbReference>
<dbReference type="Proteomes" id="UP000183210">
    <property type="component" value="Unassembled WGS sequence"/>
</dbReference>
<organism evidence="3 4">
    <name type="scientific">Pseudomonas lutea</name>
    <dbReference type="NCBI Taxonomy" id="243924"/>
    <lineage>
        <taxon>Bacteria</taxon>
        <taxon>Pseudomonadati</taxon>
        <taxon>Pseudomonadota</taxon>
        <taxon>Gammaproteobacteria</taxon>
        <taxon>Pseudomonadales</taxon>
        <taxon>Pseudomonadaceae</taxon>
        <taxon>Pseudomonas</taxon>
    </lineage>
</organism>
<evidence type="ECO:0000313" key="4">
    <source>
        <dbReference type="Proteomes" id="UP000183210"/>
    </source>
</evidence>
<dbReference type="AlphaFoldDB" id="A0A9X8MG23"/>
<name>A0A9X8MG23_9PSED</name>
<dbReference type="Pfam" id="PF01230">
    <property type="entry name" value="HIT"/>
    <property type="match status" value="1"/>
</dbReference>
<feature type="domain" description="HIT" evidence="2">
    <location>
        <begin position="6"/>
        <end position="108"/>
    </location>
</feature>
<dbReference type="GO" id="GO:0003824">
    <property type="term" value="F:catalytic activity"/>
    <property type="evidence" value="ECO:0007669"/>
    <property type="project" value="InterPro"/>
</dbReference>